<proteinExistence type="predicted"/>
<comment type="caution">
    <text evidence="1">The sequence shown here is derived from an EMBL/GenBank/DDBJ whole genome shotgun (WGS) entry which is preliminary data.</text>
</comment>
<evidence type="ECO:0008006" key="3">
    <source>
        <dbReference type="Google" id="ProtNLM"/>
    </source>
</evidence>
<dbReference type="EMBL" id="JAFEMO010000001">
    <property type="protein sequence ID" value="KAH7577787.1"/>
    <property type="molecule type" value="Genomic_DNA"/>
</dbReference>
<organism evidence="1 2">
    <name type="scientific">Xanthoceras sorbifolium</name>
    <dbReference type="NCBI Taxonomy" id="99658"/>
    <lineage>
        <taxon>Eukaryota</taxon>
        <taxon>Viridiplantae</taxon>
        <taxon>Streptophyta</taxon>
        <taxon>Embryophyta</taxon>
        <taxon>Tracheophyta</taxon>
        <taxon>Spermatophyta</taxon>
        <taxon>Magnoliopsida</taxon>
        <taxon>eudicotyledons</taxon>
        <taxon>Gunneridae</taxon>
        <taxon>Pentapetalae</taxon>
        <taxon>rosids</taxon>
        <taxon>malvids</taxon>
        <taxon>Sapindales</taxon>
        <taxon>Sapindaceae</taxon>
        <taxon>Xanthoceroideae</taxon>
        <taxon>Xanthoceras</taxon>
    </lineage>
</organism>
<evidence type="ECO:0000313" key="1">
    <source>
        <dbReference type="EMBL" id="KAH7577787.1"/>
    </source>
</evidence>
<dbReference type="Proteomes" id="UP000827721">
    <property type="component" value="Unassembled WGS sequence"/>
</dbReference>
<gene>
    <name evidence="1" type="ORF">JRO89_XS01G0299300</name>
</gene>
<reference evidence="1 2" key="1">
    <citation type="submission" date="2021-02" db="EMBL/GenBank/DDBJ databases">
        <title>Plant Genome Project.</title>
        <authorList>
            <person name="Zhang R.-G."/>
        </authorList>
    </citation>
    <scope>NUCLEOTIDE SEQUENCE [LARGE SCALE GENOMIC DNA]</scope>
    <source>
        <tissue evidence="1">Leaves</tissue>
    </source>
</reference>
<accession>A0ABQ8IM59</accession>
<protein>
    <recommendedName>
        <fullName evidence="3">RNase H type-1 domain-containing protein</fullName>
    </recommendedName>
</protein>
<evidence type="ECO:0000313" key="2">
    <source>
        <dbReference type="Proteomes" id="UP000827721"/>
    </source>
</evidence>
<name>A0ABQ8IM59_9ROSI</name>
<sequence length="148" mass="16400">MCFFGVKRPKECGSCLNLVSTAKLARFVVILWSVWRNRNAALYGGFELGRLFEFCCDIVSAASKLFPSYFSVELGEFLALKEGLVLAKSLDLFIIDDIKEICKEVGNCRCLAIPRSGNRLAHVLASIAFSSGVNQSWSHVANDCFFAM</sequence>
<keyword evidence="2" id="KW-1185">Reference proteome</keyword>